<reference evidence="1" key="1">
    <citation type="journal article" date="2021" name="Environ. Microbiol.">
        <title>Gene family expansions and transcriptome signatures uncover fungal adaptations to wood decay.</title>
        <authorList>
            <person name="Hage H."/>
            <person name="Miyauchi S."/>
            <person name="Viragh M."/>
            <person name="Drula E."/>
            <person name="Min B."/>
            <person name="Chaduli D."/>
            <person name="Navarro D."/>
            <person name="Favel A."/>
            <person name="Norest M."/>
            <person name="Lesage-Meessen L."/>
            <person name="Balint B."/>
            <person name="Merenyi Z."/>
            <person name="de Eugenio L."/>
            <person name="Morin E."/>
            <person name="Martinez A.T."/>
            <person name="Baldrian P."/>
            <person name="Stursova M."/>
            <person name="Martinez M.J."/>
            <person name="Novotny C."/>
            <person name="Magnuson J.K."/>
            <person name="Spatafora J.W."/>
            <person name="Maurice S."/>
            <person name="Pangilinan J."/>
            <person name="Andreopoulos W."/>
            <person name="LaButti K."/>
            <person name="Hundley H."/>
            <person name="Na H."/>
            <person name="Kuo A."/>
            <person name="Barry K."/>
            <person name="Lipzen A."/>
            <person name="Henrissat B."/>
            <person name="Riley R."/>
            <person name="Ahrendt S."/>
            <person name="Nagy L.G."/>
            <person name="Grigoriev I.V."/>
            <person name="Martin F."/>
            <person name="Rosso M.N."/>
        </authorList>
    </citation>
    <scope>NUCLEOTIDE SEQUENCE</scope>
    <source>
        <strain evidence="1">CBS 384.51</strain>
    </source>
</reference>
<organism evidence="1 2">
    <name type="scientific">Irpex rosettiformis</name>
    <dbReference type="NCBI Taxonomy" id="378272"/>
    <lineage>
        <taxon>Eukaryota</taxon>
        <taxon>Fungi</taxon>
        <taxon>Dikarya</taxon>
        <taxon>Basidiomycota</taxon>
        <taxon>Agaricomycotina</taxon>
        <taxon>Agaricomycetes</taxon>
        <taxon>Polyporales</taxon>
        <taxon>Irpicaceae</taxon>
        <taxon>Irpex</taxon>
    </lineage>
</organism>
<keyword evidence="2" id="KW-1185">Reference proteome</keyword>
<sequence>MSQLTFKKAGLFAIHDTGKPPGVEHYTTLFIVHGFAWHGAVFARMIPFANTHKTRLVLVNRRDYPGAVPYTASERAALHASQNPDTTPAGALTTLLSYAQTRALEFHDFLRSFAIEEELSEKTVILAYPPYHALGYPPPPTFYNPLTDPSHPPGTGIQLFPAWVSGYYTHGDSPHELEHRTPLQDPPPTILTMTHEEIEGAVFPGPGEVGGSDEVFLHSGVRCGLWEVLRGRALFVGMNDDDEEKEDNVKGWNDIELRYVWCDRSVWELPWATWALQAELAEAEKAGREVRKVRLVRLRGANHFVHWDEPERALKALLADSSEEEEEE</sequence>
<evidence type="ECO:0000313" key="2">
    <source>
        <dbReference type="Proteomes" id="UP001055072"/>
    </source>
</evidence>
<dbReference type="EMBL" id="MU274905">
    <property type="protein sequence ID" value="KAI0091390.1"/>
    <property type="molecule type" value="Genomic_DNA"/>
</dbReference>
<accession>A0ACB8UBN7</accession>
<dbReference type="Proteomes" id="UP001055072">
    <property type="component" value="Unassembled WGS sequence"/>
</dbReference>
<evidence type="ECO:0000313" key="1">
    <source>
        <dbReference type="EMBL" id="KAI0091390.1"/>
    </source>
</evidence>
<name>A0ACB8UBN7_9APHY</name>
<gene>
    <name evidence="1" type="ORF">BDY19DRAFT_983760</name>
</gene>
<protein>
    <submittedName>
        <fullName evidence="1">Uncharacterized protein</fullName>
    </submittedName>
</protein>
<proteinExistence type="predicted"/>
<comment type="caution">
    <text evidence="1">The sequence shown here is derived from an EMBL/GenBank/DDBJ whole genome shotgun (WGS) entry which is preliminary data.</text>
</comment>